<feature type="compositionally biased region" description="Basic and acidic residues" evidence="1">
    <location>
        <begin position="143"/>
        <end position="152"/>
    </location>
</feature>
<feature type="compositionally biased region" description="Basic residues" evidence="1">
    <location>
        <begin position="70"/>
        <end position="80"/>
    </location>
</feature>
<proteinExistence type="predicted"/>
<protein>
    <submittedName>
        <fullName evidence="2">Uncharacterized protein</fullName>
    </submittedName>
</protein>
<name>A0A8T0XEI4_PANVG</name>
<dbReference type="EMBL" id="CM029037">
    <property type="protein sequence ID" value="KAG2659891.1"/>
    <property type="molecule type" value="Genomic_DNA"/>
</dbReference>
<evidence type="ECO:0000313" key="3">
    <source>
        <dbReference type="Proteomes" id="UP000823388"/>
    </source>
</evidence>
<feature type="compositionally biased region" description="Low complexity" evidence="1">
    <location>
        <begin position="14"/>
        <end position="30"/>
    </location>
</feature>
<evidence type="ECO:0000256" key="1">
    <source>
        <dbReference type="SAM" id="MobiDB-lite"/>
    </source>
</evidence>
<evidence type="ECO:0000313" key="2">
    <source>
        <dbReference type="EMBL" id="KAG2659891.1"/>
    </source>
</evidence>
<comment type="caution">
    <text evidence="2">The sequence shown here is derived from an EMBL/GenBank/DDBJ whole genome shotgun (WGS) entry which is preliminary data.</text>
</comment>
<gene>
    <name evidence="2" type="ORF">PVAP13_1KG399000</name>
</gene>
<reference evidence="2" key="1">
    <citation type="submission" date="2020-05" db="EMBL/GenBank/DDBJ databases">
        <title>WGS assembly of Panicum virgatum.</title>
        <authorList>
            <person name="Lovell J.T."/>
            <person name="Jenkins J."/>
            <person name="Shu S."/>
            <person name="Juenger T.E."/>
            <person name="Schmutz J."/>
        </authorList>
    </citation>
    <scope>NUCLEOTIDE SEQUENCE</scope>
    <source>
        <strain evidence="2">AP13</strain>
    </source>
</reference>
<feature type="region of interest" description="Disordered" evidence="1">
    <location>
        <begin position="1"/>
        <end position="236"/>
    </location>
</feature>
<feature type="compositionally biased region" description="Low complexity" evidence="1">
    <location>
        <begin position="208"/>
        <end position="223"/>
    </location>
</feature>
<feature type="compositionally biased region" description="Low complexity" evidence="1">
    <location>
        <begin position="53"/>
        <end position="69"/>
    </location>
</feature>
<organism evidence="2 3">
    <name type="scientific">Panicum virgatum</name>
    <name type="common">Blackwell switchgrass</name>
    <dbReference type="NCBI Taxonomy" id="38727"/>
    <lineage>
        <taxon>Eukaryota</taxon>
        <taxon>Viridiplantae</taxon>
        <taxon>Streptophyta</taxon>
        <taxon>Embryophyta</taxon>
        <taxon>Tracheophyta</taxon>
        <taxon>Spermatophyta</taxon>
        <taxon>Magnoliopsida</taxon>
        <taxon>Liliopsida</taxon>
        <taxon>Poales</taxon>
        <taxon>Poaceae</taxon>
        <taxon>PACMAD clade</taxon>
        <taxon>Panicoideae</taxon>
        <taxon>Panicodae</taxon>
        <taxon>Paniceae</taxon>
        <taxon>Panicinae</taxon>
        <taxon>Panicum</taxon>
        <taxon>Panicum sect. Hiantes</taxon>
    </lineage>
</organism>
<keyword evidence="3" id="KW-1185">Reference proteome</keyword>
<feature type="compositionally biased region" description="Basic residues" evidence="1">
    <location>
        <begin position="153"/>
        <end position="168"/>
    </location>
</feature>
<feature type="compositionally biased region" description="Basic residues" evidence="1">
    <location>
        <begin position="225"/>
        <end position="236"/>
    </location>
</feature>
<dbReference type="AlphaFoldDB" id="A0A8T0XEI4"/>
<dbReference type="Proteomes" id="UP000823388">
    <property type="component" value="Chromosome 1K"/>
</dbReference>
<sequence>MRRGDRGPTVVDVPAAASAAPLRGAAASGGWSRGRGSGHRARPPLLATPPRPALLAPPCAPARPCWPRRAPARGPRHRARISAARDPALDGAEFGLPPCVVRPPRRSSTAARCPAGLPCSGPQRRGRRQGGGEAAAPPTLLGRARDPSERRERRGRRLAVVGIRRRGGRPGLPCSSASPAPPRHHAGQGREGEGAPARHRSAGGRGSAGRSSPGPAGRSSPRARLPPRTHGKVNRG</sequence>
<accession>A0A8T0XEI4</accession>